<reference evidence="1" key="1">
    <citation type="submission" date="2022-11" db="EMBL/GenBank/DDBJ databases">
        <title>Prophages regulate Shewanella fidelis motility and biofilm formation: implications for gut colonization dynamics in Ciona robusta.</title>
        <authorList>
            <person name="Natarajan O."/>
            <person name="Gibboney S.L."/>
            <person name="Young M.N."/>
            <person name="Lim S.J."/>
            <person name="Pluta N."/>
            <person name="Atkinson C.G.F."/>
            <person name="Leigh B.A."/>
            <person name="Liberti A."/>
            <person name="Kees E."/>
            <person name="Breitbart M."/>
            <person name="Gralnick J."/>
            <person name="Dishaw L.J."/>
        </authorList>
    </citation>
    <scope>NUCLEOTIDE SEQUENCE</scope>
    <source>
        <strain evidence="1">3313</strain>
    </source>
</reference>
<gene>
    <name evidence="1" type="ORF">OS133_17265</name>
</gene>
<name>A0AAW8NTW7_9GAMM</name>
<dbReference type="AlphaFoldDB" id="A0AAW8NTW7"/>
<accession>A0AAW8NTW7</accession>
<comment type="caution">
    <text evidence="1">The sequence shown here is derived from an EMBL/GenBank/DDBJ whole genome shotgun (WGS) entry which is preliminary data.</text>
</comment>
<dbReference type="EMBL" id="JAPMLE010000001">
    <property type="protein sequence ID" value="MDR8525369.1"/>
    <property type="molecule type" value="Genomic_DNA"/>
</dbReference>
<dbReference type="Proteomes" id="UP001259340">
    <property type="component" value="Unassembled WGS sequence"/>
</dbReference>
<protein>
    <submittedName>
        <fullName evidence="1">Uncharacterized protein</fullName>
    </submittedName>
</protein>
<dbReference type="RefSeq" id="WP_310655554.1">
    <property type="nucleotide sequence ID" value="NZ_JAPMLE010000001.1"/>
</dbReference>
<sequence>MQNELLTIAQRQSVEAELNSHFRQYGTPKNLNNYMAILFYA</sequence>
<evidence type="ECO:0000313" key="1">
    <source>
        <dbReference type="EMBL" id="MDR8525369.1"/>
    </source>
</evidence>
<organism evidence="1 2">
    <name type="scientific">Shewanella fidelis</name>
    <dbReference type="NCBI Taxonomy" id="173509"/>
    <lineage>
        <taxon>Bacteria</taxon>
        <taxon>Pseudomonadati</taxon>
        <taxon>Pseudomonadota</taxon>
        <taxon>Gammaproteobacteria</taxon>
        <taxon>Alteromonadales</taxon>
        <taxon>Shewanellaceae</taxon>
        <taxon>Shewanella</taxon>
    </lineage>
</organism>
<proteinExistence type="predicted"/>
<evidence type="ECO:0000313" key="2">
    <source>
        <dbReference type="Proteomes" id="UP001259340"/>
    </source>
</evidence>